<keyword evidence="3" id="KW-1185">Reference proteome</keyword>
<dbReference type="EMBL" id="JBBKZS010000002">
    <property type="protein sequence ID" value="MEJ8854160.1"/>
    <property type="molecule type" value="Genomic_DNA"/>
</dbReference>
<feature type="region of interest" description="Disordered" evidence="1">
    <location>
        <begin position="70"/>
        <end position="93"/>
    </location>
</feature>
<evidence type="ECO:0000313" key="2">
    <source>
        <dbReference type="EMBL" id="MEJ8854160.1"/>
    </source>
</evidence>
<evidence type="ECO:0000256" key="1">
    <source>
        <dbReference type="SAM" id="MobiDB-lite"/>
    </source>
</evidence>
<evidence type="ECO:0008006" key="4">
    <source>
        <dbReference type="Google" id="ProtNLM"/>
    </source>
</evidence>
<evidence type="ECO:0000313" key="3">
    <source>
        <dbReference type="Proteomes" id="UP001367030"/>
    </source>
</evidence>
<protein>
    <recommendedName>
        <fullName evidence="4">Lipoprotein</fullName>
    </recommendedName>
</protein>
<comment type="caution">
    <text evidence="2">The sequence shown here is derived from an EMBL/GenBank/DDBJ whole genome shotgun (WGS) entry which is preliminary data.</text>
</comment>
<proteinExistence type="predicted"/>
<name>A0ABU8X2Y3_9BURK</name>
<reference evidence="2 3" key="1">
    <citation type="submission" date="2024-03" db="EMBL/GenBank/DDBJ databases">
        <title>Novel species of the genus Variovorax.</title>
        <authorList>
            <person name="Liu Q."/>
            <person name="Xin Y.-H."/>
        </authorList>
    </citation>
    <scope>NUCLEOTIDE SEQUENCE [LARGE SCALE GENOMIC DNA]</scope>
    <source>
        <strain evidence="2 3">KACC 18901</strain>
    </source>
</reference>
<organism evidence="2 3">
    <name type="scientific">Variovorax robiniae</name>
    <dbReference type="NCBI Taxonomy" id="1836199"/>
    <lineage>
        <taxon>Bacteria</taxon>
        <taxon>Pseudomonadati</taxon>
        <taxon>Pseudomonadota</taxon>
        <taxon>Betaproteobacteria</taxon>
        <taxon>Burkholderiales</taxon>
        <taxon>Comamonadaceae</taxon>
        <taxon>Variovorax</taxon>
    </lineage>
</organism>
<dbReference type="PROSITE" id="PS51257">
    <property type="entry name" value="PROKAR_LIPOPROTEIN"/>
    <property type="match status" value="1"/>
</dbReference>
<sequence>MKDTSFRWAIPVALSLTTVLLVSGCGGGGHGGGFFPPTTSTGSGDGGTADPYGGFISYIMALLGASPEAGEAADVSQFDPPGTSETKEAVATP</sequence>
<dbReference type="RefSeq" id="WP_340334243.1">
    <property type="nucleotide sequence ID" value="NZ_JBBKZS010000002.1"/>
</dbReference>
<gene>
    <name evidence="2" type="ORF">WKW79_06255</name>
</gene>
<accession>A0ABU8X2Y3</accession>
<dbReference type="Proteomes" id="UP001367030">
    <property type="component" value="Unassembled WGS sequence"/>
</dbReference>